<dbReference type="EMBL" id="OX597815">
    <property type="protein sequence ID" value="CAI9717768.1"/>
    <property type="molecule type" value="Genomic_DNA"/>
</dbReference>
<gene>
    <name evidence="1" type="ORF">OCTVUL_1B019870</name>
</gene>
<accession>A0AA36AKG0</accession>
<protein>
    <submittedName>
        <fullName evidence="1">Uncharacterized protein</fullName>
    </submittedName>
</protein>
<name>A0AA36AKG0_OCTVU</name>
<dbReference type="Proteomes" id="UP001162480">
    <property type="component" value="Chromosome 2"/>
</dbReference>
<keyword evidence="2" id="KW-1185">Reference proteome</keyword>
<organism evidence="1 2">
    <name type="scientific">Octopus vulgaris</name>
    <name type="common">Common octopus</name>
    <dbReference type="NCBI Taxonomy" id="6645"/>
    <lineage>
        <taxon>Eukaryota</taxon>
        <taxon>Metazoa</taxon>
        <taxon>Spiralia</taxon>
        <taxon>Lophotrochozoa</taxon>
        <taxon>Mollusca</taxon>
        <taxon>Cephalopoda</taxon>
        <taxon>Coleoidea</taxon>
        <taxon>Octopodiformes</taxon>
        <taxon>Octopoda</taxon>
        <taxon>Incirrata</taxon>
        <taxon>Octopodidae</taxon>
        <taxon>Octopus</taxon>
    </lineage>
</organism>
<dbReference type="AlphaFoldDB" id="A0AA36AKG0"/>
<evidence type="ECO:0000313" key="2">
    <source>
        <dbReference type="Proteomes" id="UP001162480"/>
    </source>
</evidence>
<sequence>MDIDGYHSFAGEYASNPPPKPAHGIMRTEFSMPAPSTTHYNEEVLEVNDNIVLRRKSNDTKKFVHFRESRDITYYPEPYETIVASSTGEFDQCDVQLSSVCPSEQNNDIGDLDMTVVSGYSSDGRALSGGYNDGYPLRMPYNDEKNRIMNHPSRNDMRKEIENATCPSQPAVLNSKVSYRPQYLDFQEDSYSITAGQTTQPKLKIRPESPAHSLVSNLKLSAIGPVYILNRNTSTRSSGTFISLIGRVPIDVNKMKHPSRECVPKPVILTKNIQIFQKSLANEAMDQIQDIQKAWTLRNGDYVEGEEINGNFSEFHVNENYGEQTNNYYSEGKDSIFCVYNLYGEEHVGKCL</sequence>
<reference evidence="1" key="1">
    <citation type="submission" date="2023-08" db="EMBL/GenBank/DDBJ databases">
        <authorList>
            <person name="Alioto T."/>
            <person name="Alioto T."/>
            <person name="Gomez Garrido J."/>
        </authorList>
    </citation>
    <scope>NUCLEOTIDE SEQUENCE</scope>
</reference>
<proteinExistence type="predicted"/>
<evidence type="ECO:0000313" key="1">
    <source>
        <dbReference type="EMBL" id="CAI9717768.1"/>
    </source>
</evidence>